<dbReference type="RefSeq" id="WP_193191262.1">
    <property type="nucleotide sequence ID" value="NZ_JACZFR010000017.1"/>
</dbReference>
<gene>
    <name evidence="1" type="ORF">ACFQBM_16395</name>
</gene>
<sequence length="418" mass="47346">MSGCIRLPLISNVRDAKVRLLHLGAAVGNCLRFSAPAGSVGLLALFIAAAPLAEEAEEREDGAQSWLSSAQYHGFLSQGYIKTDHNRFFGDSEKGSFEFTELGINGTLNPVSNLRVSAQLNYRRAGENSPEEISLDYGFVDYRFADDSERRMGLRLGRIKNPYGFYNETRDVAATRPSVLLPQSIYSDPLRDVWHSADSIGAYYYGFPAGLEFRFDSIYGRSDAIGETVARVRLPGYDADLDSRYIGLARMSVGSDVGSWKLAYTFGKTALDFSTSAPIHLQRGEVREAINLLSGEYLLEQWIFTAEYQQLETWSRAERVPAVLGTSESWYLQSAWLFRPKWRALLRFDQYRPDRDTGDLRTRDLSLGLRYDYDNHWMAAVEYHRVEGITWLSPADNMDVAELENDWQLLAAMVSYRF</sequence>
<dbReference type="EMBL" id="JBHSVR010000001">
    <property type="protein sequence ID" value="MFC6634869.1"/>
    <property type="molecule type" value="Genomic_DNA"/>
</dbReference>
<comment type="caution">
    <text evidence="1">The sequence shown here is derived from an EMBL/GenBank/DDBJ whole genome shotgun (WGS) entry which is preliminary data.</text>
</comment>
<evidence type="ECO:0000313" key="2">
    <source>
        <dbReference type="Proteomes" id="UP001596425"/>
    </source>
</evidence>
<organism evidence="1 2">
    <name type="scientific">Microbulbifer taiwanensis</name>
    <dbReference type="NCBI Taxonomy" id="986746"/>
    <lineage>
        <taxon>Bacteria</taxon>
        <taxon>Pseudomonadati</taxon>
        <taxon>Pseudomonadota</taxon>
        <taxon>Gammaproteobacteria</taxon>
        <taxon>Cellvibrionales</taxon>
        <taxon>Microbulbiferaceae</taxon>
        <taxon>Microbulbifer</taxon>
    </lineage>
</organism>
<accession>A0ABW1YTY3</accession>
<evidence type="ECO:0008006" key="3">
    <source>
        <dbReference type="Google" id="ProtNLM"/>
    </source>
</evidence>
<dbReference type="Proteomes" id="UP001596425">
    <property type="component" value="Unassembled WGS sequence"/>
</dbReference>
<reference evidence="2" key="1">
    <citation type="journal article" date="2019" name="Int. J. Syst. Evol. Microbiol.">
        <title>The Global Catalogue of Microorganisms (GCM) 10K type strain sequencing project: providing services to taxonomists for standard genome sequencing and annotation.</title>
        <authorList>
            <consortium name="The Broad Institute Genomics Platform"/>
            <consortium name="The Broad Institute Genome Sequencing Center for Infectious Disease"/>
            <person name="Wu L."/>
            <person name="Ma J."/>
        </authorList>
    </citation>
    <scope>NUCLEOTIDE SEQUENCE [LARGE SCALE GENOMIC DNA]</scope>
    <source>
        <strain evidence="2">CGMCC 1.13718</strain>
    </source>
</reference>
<keyword evidence="2" id="KW-1185">Reference proteome</keyword>
<dbReference type="SUPFAM" id="SSF56935">
    <property type="entry name" value="Porins"/>
    <property type="match status" value="1"/>
</dbReference>
<protein>
    <recommendedName>
        <fullName evidence="3">Porin</fullName>
    </recommendedName>
</protein>
<evidence type="ECO:0000313" key="1">
    <source>
        <dbReference type="EMBL" id="MFC6634869.1"/>
    </source>
</evidence>
<name>A0ABW1YTY3_9GAMM</name>
<proteinExistence type="predicted"/>